<keyword evidence="1" id="KW-0812">Transmembrane</keyword>
<dbReference type="InParanoid" id="A0A1X7U419"/>
<feature type="transmembrane region" description="Helical" evidence="1">
    <location>
        <begin position="67"/>
        <end position="85"/>
    </location>
</feature>
<keyword evidence="1" id="KW-1133">Transmembrane helix</keyword>
<reference evidence="2" key="1">
    <citation type="submission" date="2017-05" db="UniProtKB">
        <authorList>
            <consortium name="EnsemblMetazoa"/>
        </authorList>
    </citation>
    <scope>IDENTIFICATION</scope>
</reference>
<feature type="transmembrane region" description="Helical" evidence="1">
    <location>
        <begin position="39"/>
        <end position="60"/>
    </location>
</feature>
<evidence type="ECO:0000313" key="2">
    <source>
        <dbReference type="EnsemblMetazoa" id="Aqu2.1.22505_001"/>
    </source>
</evidence>
<name>A0A1X7U419_AMPQE</name>
<proteinExistence type="predicted"/>
<accession>A0A1X7U419</accession>
<sequence length="92" mass="10405">MTNTTCCLLICSETCINECKFLYLSLESFLVIFPPHPPVGLPFSLVSLLLVIFLVVHVFLTIVVRFAVFPFLVILVVVLMVTVVFKHRSFLC</sequence>
<protein>
    <submittedName>
        <fullName evidence="2">Uncharacterized protein</fullName>
    </submittedName>
</protein>
<dbReference type="AlphaFoldDB" id="A0A1X7U419"/>
<evidence type="ECO:0000256" key="1">
    <source>
        <dbReference type="SAM" id="Phobius"/>
    </source>
</evidence>
<organism evidence="2">
    <name type="scientific">Amphimedon queenslandica</name>
    <name type="common">Sponge</name>
    <dbReference type="NCBI Taxonomy" id="400682"/>
    <lineage>
        <taxon>Eukaryota</taxon>
        <taxon>Metazoa</taxon>
        <taxon>Porifera</taxon>
        <taxon>Demospongiae</taxon>
        <taxon>Heteroscleromorpha</taxon>
        <taxon>Haplosclerida</taxon>
        <taxon>Niphatidae</taxon>
        <taxon>Amphimedon</taxon>
    </lineage>
</organism>
<dbReference type="EnsemblMetazoa" id="Aqu2.1.22505_001">
    <property type="protein sequence ID" value="Aqu2.1.22505_001"/>
    <property type="gene ID" value="Aqu2.1.22505"/>
</dbReference>
<keyword evidence="1" id="KW-0472">Membrane</keyword>